<dbReference type="EMBL" id="FNIX01000027">
    <property type="protein sequence ID" value="SDP96362.1"/>
    <property type="molecule type" value="Genomic_DNA"/>
</dbReference>
<dbReference type="AlphaFoldDB" id="A0A1H0X0D7"/>
<evidence type="ECO:0000313" key="1">
    <source>
        <dbReference type="EMBL" id="SDP96362.1"/>
    </source>
</evidence>
<sequence>MVYVDYEPVHPEDVFGAETEAAGLFARHRATLASGGYLALTHLADDFTVCPESP</sequence>
<proteinExistence type="predicted"/>
<gene>
    <name evidence="1" type="ORF">SAMN05421507_12747</name>
</gene>
<organism evidence="1 2">
    <name type="scientific">Lentzea jiangxiensis</name>
    <dbReference type="NCBI Taxonomy" id="641025"/>
    <lineage>
        <taxon>Bacteria</taxon>
        <taxon>Bacillati</taxon>
        <taxon>Actinomycetota</taxon>
        <taxon>Actinomycetes</taxon>
        <taxon>Pseudonocardiales</taxon>
        <taxon>Pseudonocardiaceae</taxon>
        <taxon>Lentzea</taxon>
    </lineage>
</organism>
<evidence type="ECO:0008006" key="3">
    <source>
        <dbReference type="Google" id="ProtNLM"/>
    </source>
</evidence>
<reference evidence="2" key="1">
    <citation type="submission" date="2016-10" db="EMBL/GenBank/DDBJ databases">
        <authorList>
            <person name="Varghese N."/>
            <person name="Submissions S."/>
        </authorList>
    </citation>
    <scope>NUCLEOTIDE SEQUENCE [LARGE SCALE GENOMIC DNA]</scope>
    <source>
        <strain evidence="2">CGMCC 4.6609</strain>
    </source>
</reference>
<evidence type="ECO:0000313" key="2">
    <source>
        <dbReference type="Proteomes" id="UP000199691"/>
    </source>
</evidence>
<dbReference type="STRING" id="641025.SAMN05421507_12747"/>
<keyword evidence="2" id="KW-1185">Reference proteome</keyword>
<dbReference type="Proteomes" id="UP000199691">
    <property type="component" value="Unassembled WGS sequence"/>
</dbReference>
<name>A0A1H0X0D7_9PSEU</name>
<protein>
    <recommendedName>
        <fullName evidence="3">S-adenosyl methyltransferase</fullName>
    </recommendedName>
</protein>
<accession>A0A1H0X0D7</accession>